<feature type="transmembrane region" description="Helical" evidence="5">
    <location>
        <begin position="77"/>
        <end position="97"/>
    </location>
</feature>
<dbReference type="RefSeq" id="WP_123042256.1">
    <property type="nucleotide sequence ID" value="NZ_CP033433.1"/>
</dbReference>
<evidence type="ECO:0000259" key="6">
    <source>
        <dbReference type="Pfam" id="PF04932"/>
    </source>
</evidence>
<keyword evidence="4 5" id="KW-0472">Membrane</keyword>
<feature type="transmembrane region" description="Helical" evidence="5">
    <location>
        <begin position="134"/>
        <end position="155"/>
    </location>
</feature>
<evidence type="ECO:0000256" key="5">
    <source>
        <dbReference type="SAM" id="Phobius"/>
    </source>
</evidence>
<feature type="transmembrane region" description="Helical" evidence="5">
    <location>
        <begin position="437"/>
        <end position="456"/>
    </location>
</feature>
<dbReference type="KEGG" id="coh:EAV92_17350"/>
<name>A0A3G3K0V6_9BACL</name>
<proteinExistence type="predicted"/>
<feature type="transmembrane region" description="Helical" evidence="5">
    <location>
        <begin position="492"/>
        <end position="510"/>
    </location>
</feature>
<evidence type="ECO:0000256" key="3">
    <source>
        <dbReference type="ARBA" id="ARBA00022989"/>
    </source>
</evidence>
<dbReference type="InterPro" id="IPR011990">
    <property type="entry name" value="TPR-like_helical_dom_sf"/>
</dbReference>
<keyword evidence="2 5" id="KW-0812">Transmembrane</keyword>
<feature type="transmembrane region" description="Helical" evidence="5">
    <location>
        <begin position="468"/>
        <end position="486"/>
    </location>
</feature>
<evidence type="ECO:0000313" key="7">
    <source>
        <dbReference type="EMBL" id="AYQ74174.1"/>
    </source>
</evidence>
<feature type="transmembrane region" description="Helical" evidence="5">
    <location>
        <begin position="530"/>
        <end position="551"/>
    </location>
</feature>
<sequence length="795" mass="90287">MTVVRNKKNLPVYQWLGLSWISLLLFFLPYQAGLYNANVISYEDPLYQAMLLTFSLACLSIVFLYSRWSINNYKAILSLSSLLLPICYYVSTFYGASKHGSQFVFLMIAMCVSFFLLALYFADRELAQKILAGALGASVYAIVIFGLLNMFGQVFSKDALWFTQGEYRLTSVFQYSNTYAGFLSAAFMICLYWVISSRKWYWVLIHSLMLIPITVSFLLTFSRGGLVLIPFMVLIYLIFLRFRAQVLSILAMLFTASLTLVVIGKITTYYKQIAAIVQPQDQKPVDTISMFSTLPLKGWSLLIGASLFNFILIYAVQHWLMPWIEKRSPNFTQKSSWWIPAATIVVGGLLALLVSTSNSITKLLPSDLADRIESINLHQHSVLERGTFYSDAWKIVKDHPFGGVGGNGWTALYEKYQNNPYTSTQVHSYPLQTLVEVGWIGFLLFVAFLAFAYFLYIRSYFQTKDAFSGHFVFFIFSVSLLIHSFIDFDMSFGYIGILFFVCLGGMLAPFTAQLNIDKWETYNLAKTRHLFPVVISIISLILFIWSARGYMANNNYNKAIDMATSRQGTLDEVMAPLDKALKLSSSNPTFIYRKIDWLSQGYAQTQDKNYLAQINDLFSQAEKDEPYDKKLINAKIEYYKSLNDTPNELKALDEAIQKFQWDIDFYQNAIVQNAIAGQSERTLELFNEVLHKIDHLKTLPKEQMQGRPFDVTPAIRQAVGAVYYSKADYKAAEALLEPLKQGDLNDPATRTGIRYYLASLHALGQKDDALQAALIGADPNEQAQIDALDQQAKNS</sequence>
<dbReference type="PANTHER" id="PTHR37422">
    <property type="entry name" value="TEICHURONIC ACID BIOSYNTHESIS PROTEIN TUAE"/>
    <property type="match status" value="1"/>
</dbReference>
<dbReference type="AlphaFoldDB" id="A0A3G3K0V6"/>
<dbReference type="EMBL" id="CP033433">
    <property type="protein sequence ID" value="AYQ74174.1"/>
    <property type="molecule type" value="Genomic_DNA"/>
</dbReference>
<dbReference type="Proteomes" id="UP000269097">
    <property type="component" value="Chromosome"/>
</dbReference>
<reference evidence="7 8" key="1">
    <citation type="submission" date="2018-10" db="EMBL/GenBank/DDBJ databases">
        <title>Genome Sequence of Cohnella sp.</title>
        <authorList>
            <person name="Srinivasan S."/>
            <person name="Kim M.K."/>
        </authorList>
    </citation>
    <scope>NUCLEOTIDE SEQUENCE [LARGE SCALE GENOMIC DNA]</scope>
    <source>
        <strain evidence="7 8">18JY8-7</strain>
    </source>
</reference>
<evidence type="ECO:0000256" key="1">
    <source>
        <dbReference type="ARBA" id="ARBA00004141"/>
    </source>
</evidence>
<dbReference type="PANTHER" id="PTHR37422:SF13">
    <property type="entry name" value="LIPOPOLYSACCHARIDE BIOSYNTHESIS PROTEIN PA4999-RELATED"/>
    <property type="match status" value="1"/>
</dbReference>
<dbReference type="InterPro" id="IPR051533">
    <property type="entry name" value="WaaL-like"/>
</dbReference>
<feature type="transmembrane region" description="Helical" evidence="5">
    <location>
        <begin position="337"/>
        <end position="356"/>
    </location>
</feature>
<feature type="transmembrane region" description="Helical" evidence="5">
    <location>
        <begin position="200"/>
        <end position="219"/>
    </location>
</feature>
<feature type="transmembrane region" description="Helical" evidence="5">
    <location>
        <begin position="249"/>
        <end position="270"/>
    </location>
</feature>
<dbReference type="InterPro" id="IPR007016">
    <property type="entry name" value="O-antigen_ligase-rel_domated"/>
</dbReference>
<gene>
    <name evidence="7" type="ORF">EAV92_17350</name>
</gene>
<feature type="transmembrane region" description="Helical" evidence="5">
    <location>
        <begin position="12"/>
        <end position="34"/>
    </location>
</feature>
<organism evidence="7 8">
    <name type="scientific">Cohnella candidum</name>
    <dbReference type="NCBI Taxonomy" id="2674991"/>
    <lineage>
        <taxon>Bacteria</taxon>
        <taxon>Bacillati</taxon>
        <taxon>Bacillota</taxon>
        <taxon>Bacilli</taxon>
        <taxon>Bacillales</taxon>
        <taxon>Paenibacillaceae</taxon>
        <taxon>Cohnella</taxon>
    </lineage>
</organism>
<feature type="domain" description="O-antigen ligase-related" evidence="6">
    <location>
        <begin position="319"/>
        <end position="446"/>
    </location>
</feature>
<protein>
    <recommendedName>
        <fullName evidence="6">O-antigen ligase-related domain-containing protein</fullName>
    </recommendedName>
</protein>
<feature type="transmembrane region" description="Helical" evidence="5">
    <location>
        <begin position="46"/>
        <end position="65"/>
    </location>
</feature>
<feature type="transmembrane region" description="Helical" evidence="5">
    <location>
        <begin position="175"/>
        <end position="195"/>
    </location>
</feature>
<dbReference type="GO" id="GO:0016020">
    <property type="term" value="C:membrane"/>
    <property type="evidence" value="ECO:0007669"/>
    <property type="project" value="UniProtKB-SubCell"/>
</dbReference>
<feature type="transmembrane region" description="Helical" evidence="5">
    <location>
        <begin position="103"/>
        <end position="122"/>
    </location>
</feature>
<keyword evidence="3 5" id="KW-1133">Transmembrane helix</keyword>
<accession>A0A3G3K0V6</accession>
<feature type="transmembrane region" description="Helical" evidence="5">
    <location>
        <begin position="298"/>
        <end position="316"/>
    </location>
</feature>
<evidence type="ECO:0000256" key="4">
    <source>
        <dbReference type="ARBA" id="ARBA00023136"/>
    </source>
</evidence>
<dbReference type="Gene3D" id="1.25.40.10">
    <property type="entry name" value="Tetratricopeptide repeat domain"/>
    <property type="match status" value="1"/>
</dbReference>
<evidence type="ECO:0000256" key="2">
    <source>
        <dbReference type="ARBA" id="ARBA00022692"/>
    </source>
</evidence>
<evidence type="ECO:0000313" key="8">
    <source>
        <dbReference type="Proteomes" id="UP000269097"/>
    </source>
</evidence>
<comment type="subcellular location">
    <subcellularLocation>
        <location evidence="1">Membrane</location>
        <topology evidence="1">Multi-pass membrane protein</topology>
    </subcellularLocation>
</comment>
<dbReference type="Pfam" id="PF04932">
    <property type="entry name" value="Wzy_C"/>
    <property type="match status" value="1"/>
</dbReference>
<keyword evidence="8" id="KW-1185">Reference proteome</keyword>